<evidence type="ECO:0000313" key="4">
    <source>
        <dbReference type="Proteomes" id="UP000000689"/>
    </source>
</evidence>
<dbReference type="GO" id="GO:0071108">
    <property type="term" value="P:protein K48-linked deubiquitination"/>
    <property type="evidence" value="ECO:0007669"/>
    <property type="project" value="TreeGrafter"/>
</dbReference>
<dbReference type="Pfam" id="PF04424">
    <property type="entry name" value="MINDY_DUB"/>
    <property type="match status" value="1"/>
</dbReference>
<feature type="compositionally biased region" description="Polar residues" evidence="1">
    <location>
        <begin position="328"/>
        <end position="342"/>
    </location>
</feature>
<feature type="compositionally biased region" description="Polar residues" evidence="1">
    <location>
        <begin position="403"/>
        <end position="412"/>
    </location>
</feature>
<feature type="compositionally biased region" description="Basic residues" evidence="1">
    <location>
        <begin position="413"/>
        <end position="427"/>
    </location>
</feature>
<dbReference type="KEGG" id="ndi:NDAI_0I01180"/>
<dbReference type="GeneID" id="11493541"/>
<dbReference type="InterPro" id="IPR007518">
    <property type="entry name" value="MINDY"/>
</dbReference>
<dbReference type="PANTHER" id="PTHR18063">
    <property type="entry name" value="NF-E2 INDUCIBLE PROTEIN"/>
    <property type="match status" value="1"/>
</dbReference>
<gene>
    <name evidence="3" type="primary">NDAI0I01180</name>
    <name evidence="3" type="ordered locus">NDAI_0I01180</name>
</gene>
<accession>G0WFX6</accession>
<dbReference type="GO" id="GO:0005829">
    <property type="term" value="C:cytosol"/>
    <property type="evidence" value="ECO:0007669"/>
    <property type="project" value="TreeGrafter"/>
</dbReference>
<dbReference type="OMA" id="GVEMSIF"/>
<dbReference type="AlphaFoldDB" id="G0WFX6"/>
<dbReference type="STRING" id="1071378.G0WFX6"/>
<reference evidence="3 4" key="1">
    <citation type="journal article" date="2011" name="Proc. Natl. Acad. Sci. U.S.A.">
        <title>Evolutionary erosion of yeast sex chromosomes by mating-type switching accidents.</title>
        <authorList>
            <person name="Gordon J.L."/>
            <person name="Armisen D."/>
            <person name="Proux-Wera E."/>
            <person name="Oheigeartaigh S.S."/>
            <person name="Byrne K.P."/>
            <person name="Wolfe K.H."/>
        </authorList>
    </citation>
    <scope>NUCLEOTIDE SEQUENCE [LARGE SCALE GENOMIC DNA]</scope>
    <source>
        <strain evidence="4">ATCC 10597 / BCRC 20456 / CBS 421 / NBRC 0211 / NRRL Y-12639</strain>
    </source>
</reference>
<organism evidence="3 4">
    <name type="scientific">Naumovozyma dairenensis (strain ATCC 10597 / BCRC 20456 / CBS 421 / NBRC 0211 / NRRL Y-12639)</name>
    <name type="common">Saccharomyces dairenensis</name>
    <dbReference type="NCBI Taxonomy" id="1071378"/>
    <lineage>
        <taxon>Eukaryota</taxon>
        <taxon>Fungi</taxon>
        <taxon>Dikarya</taxon>
        <taxon>Ascomycota</taxon>
        <taxon>Saccharomycotina</taxon>
        <taxon>Saccharomycetes</taxon>
        <taxon>Saccharomycetales</taxon>
        <taxon>Saccharomycetaceae</taxon>
        <taxon>Naumovozyma</taxon>
    </lineage>
</organism>
<name>G0WFX6_NAUDC</name>
<evidence type="ECO:0000256" key="1">
    <source>
        <dbReference type="SAM" id="MobiDB-lite"/>
    </source>
</evidence>
<dbReference type="Proteomes" id="UP000000689">
    <property type="component" value="Chromosome 9"/>
</dbReference>
<dbReference type="RefSeq" id="XP_003671930.1">
    <property type="nucleotide sequence ID" value="XM_003671882.1"/>
</dbReference>
<dbReference type="GO" id="GO:1990380">
    <property type="term" value="F:K48-linked deubiquitinase activity"/>
    <property type="evidence" value="ECO:0007669"/>
    <property type="project" value="InterPro"/>
</dbReference>
<dbReference type="EMBL" id="HE580275">
    <property type="protein sequence ID" value="CCD26687.1"/>
    <property type="molecule type" value="Genomic_DNA"/>
</dbReference>
<feature type="domain" description="MINDY deubiquitinase" evidence="2">
    <location>
        <begin position="4"/>
        <end position="280"/>
    </location>
</feature>
<dbReference type="OrthoDB" id="10261212at2759"/>
<dbReference type="InterPro" id="IPR033979">
    <property type="entry name" value="MINDY_domain"/>
</dbReference>
<dbReference type="eggNOG" id="KOG2427">
    <property type="taxonomic scope" value="Eukaryota"/>
</dbReference>
<dbReference type="GO" id="GO:0016807">
    <property type="term" value="F:cysteine-type carboxypeptidase activity"/>
    <property type="evidence" value="ECO:0007669"/>
    <property type="project" value="TreeGrafter"/>
</dbReference>
<protein>
    <recommendedName>
        <fullName evidence="2">MINDY deubiquitinase domain-containing protein</fullName>
    </recommendedName>
</protein>
<sequence>MNQVYQTKNVEINGSAYKILLQNTSAATDNNGNNGNNEGGNALIALCNVLLLSASHSTMARDLIQLVGRNNEVTLNDLVYVLSSAANQNRNTNTSSSSLIDINQLLQYLPQMADGLTVNPGFNGTFEEGIEMALFRLFNVGIVHGWIIDGENDPAAYNHVAKYTYESAQRMLVQSYDIKKNNLNVENSQEILEDAQYVKAFLARSATQLTEYGLRHLRELLVEKSYAVLFRNDTFVTIYKNNGELYMLETDPTYKNDRDIIWKSLRSVNGSQDNYYTGSFILASLERTNTYNQGHTAMPATAQHPRNGPMHSIVSNPFSDDNQDRPNGMQQTETNLDSVQQMETDEELARRLQEEEDREAAGDIQGAYSSLAARNRRNNNNNDNNNNGNNKEEDRKNKRHSIFGSNKKSNNGKTRKRDKVKKNCIIM</sequence>
<dbReference type="PANTHER" id="PTHR18063:SF6">
    <property type="entry name" value="UBIQUITIN CARBOXYL-TERMINAL HYDROLASE"/>
    <property type="match status" value="1"/>
</dbReference>
<feature type="region of interest" description="Disordered" evidence="1">
    <location>
        <begin position="295"/>
        <end position="427"/>
    </location>
</feature>
<evidence type="ECO:0000313" key="3">
    <source>
        <dbReference type="EMBL" id="CCD26687.1"/>
    </source>
</evidence>
<feature type="compositionally biased region" description="Low complexity" evidence="1">
    <location>
        <begin position="378"/>
        <end position="389"/>
    </location>
</feature>
<dbReference type="HOGENOM" id="CLU_022566_0_0_1"/>
<evidence type="ECO:0000259" key="2">
    <source>
        <dbReference type="Pfam" id="PF04424"/>
    </source>
</evidence>
<proteinExistence type="predicted"/>
<dbReference type="GO" id="GO:0004843">
    <property type="term" value="F:cysteine-type deubiquitinase activity"/>
    <property type="evidence" value="ECO:0007669"/>
    <property type="project" value="InterPro"/>
</dbReference>
<dbReference type="GO" id="GO:0005886">
    <property type="term" value="C:plasma membrane"/>
    <property type="evidence" value="ECO:0007669"/>
    <property type="project" value="EnsemblFungi"/>
</dbReference>
<keyword evidence="4" id="KW-1185">Reference proteome</keyword>